<gene>
    <name evidence="1" type="primary">SCOSPONDIN</name>
</gene>
<dbReference type="EMBL" id="HAEJ01014856">
    <property type="protein sequence ID" value="SBS55313.1"/>
    <property type="molecule type" value="Transcribed_RNA"/>
</dbReference>
<reference evidence="1" key="1">
    <citation type="submission" date="2016-05" db="EMBL/GenBank/DDBJ databases">
        <authorList>
            <person name="Lavstsen T."/>
            <person name="Jespersen J.S."/>
        </authorList>
    </citation>
    <scope>NUCLEOTIDE SEQUENCE</scope>
    <source>
        <tissue evidence="1">Brain</tissue>
    </source>
</reference>
<protein>
    <submittedName>
        <fullName evidence="1">Subcommissural organ spondin</fullName>
    </submittedName>
</protein>
<feature type="non-terminal residue" evidence="1">
    <location>
        <position position="44"/>
    </location>
</feature>
<sequence length="44" mass="5174">KAPKSEFFIIWSLKTFCCFFTPSPHLPLPKLTRSHSHKSCFHLQ</sequence>
<feature type="non-terminal residue" evidence="1">
    <location>
        <position position="1"/>
    </location>
</feature>
<reference evidence="1" key="2">
    <citation type="submission" date="2016-06" db="EMBL/GenBank/DDBJ databases">
        <title>The genome of a short-lived fish provides insights into sex chromosome evolution and the genetic control of aging.</title>
        <authorList>
            <person name="Reichwald K."/>
            <person name="Felder M."/>
            <person name="Petzold A."/>
            <person name="Koch P."/>
            <person name="Groth M."/>
            <person name="Platzer M."/>
        </authorList>
    </citation>
    <scope>NUCLEOTIDE SEQUENCE</scope>
    <source>
        <tissue evidence="1">Brain</tissue>
    </source>
</reference>
<evidence type="ECO:0000313" key="1">
    <source>
        <dbReference type="EMBL" id="SBS55313.1"/>
    </source>
</evidence>
<proteinExistence type="predicted"/>
<organism evidence="1">
    <name type="scientific">Nothobranchius furzeri</name>
    <name type="common">Turquoise killifish</name>
    <dbReference type="NCBI Taxonomy" id="105023"/>
    <lineage>
        <taxon>Eukaryota</taxon>
        <taxon>Metazoa</taxon>
        <taxon>Chordata</taxon>
        <taxon>Craniata</taxon>
        <taxon>Vertebrata</taxon>
        <taxon>Euteleostomi</taxon>
        <taxon>Actinopterygii</taxon>
        <taxon>Neopterygii</taxon>
        <taxon>Teleostei</taxon>
        <taxon>Neoteleostei</taxon>
        <taxon>Acanthomorphata</taxon>
        <taxon>Ovalentaria</taxon>
        <taxon>Atherinomorphae</taxon>
        <taxon>Cyprinodontiformes</taxon>
        <taxon>Nothobranchiidae</taxon>
        <taxon>Nothobranchius</taxon>
    </lineage>
</organism>
<name>A0A1A8V7W0_NOTFU</name>
<accession>A0A1A8V7W0</accession>
<dbReference type="AlphaFoldDB" id="A0A1A8V7W0"/>